<organism evidence="2 3">
    <name type="scientific">Decorospora gaudefroyi</name>
    <dbReference type="NCBI Taxonomy" id="184978"/>
    <lineage>
        <taxon>Eukaryota</taxon>
        <taxon>Fungi</taxon>
        <taxon>Dikarya</taxon>
        <taxon>Ascomycota</taxon>
        <taxon>Pezizomycotina</taxon>
        <taxon>Dothideomycetes</taxon>
        <taxon>Pleosporomycetidae</taxon>
        <taxon>Pleosporales</taxon>
        <taxon>Pleosporineae</taxon>
        <taxon>Pleosporaceae</taxon>
        <taxon>Decorospora</taxon>
    </lineage>
</organism>
<reference evidence="2" key="1">
    <citation type="submission" date="2020-01" db="EMBL/GenBank/DDBJ databases">
        <authorList>
            <consortium name="DOE Joint Genome Institute"/>
            <person name="Haridas S."/>
            <person name="Albert R."/>
            <person name="Binder M."/>
            <person name="Bloem J."/>
            <person name="Labutti K."/>
            <person name="Salamov A."/>
            <person name="Andreopoulos B."/>
            <person name="Baker S.E."/>
            <person name="Barry K."/>
            <person name="Bills G."/>
            <person name="Bluhm B.H."/>
            <person name="Cannon C."/>
            <person name="Castanera R."/>
            <person name="Culley D.E."/>
            <person name="Daum C."/>
            <person name="Ezra D."/>
            <person name="Gonzalez J.B."/>
            <person name="Henrissat B."/>
            <person name="Kuo A."/>
            <person name="Liang C."/>
            <person name="Lipzen A."/>
            <person name="Lutzoni F."/>
            <person name="Magnuson J."/>
            <person name="Mondo S."/>
            <person name="Nolan M."/>
            <person name="Ohm R."/>
            <person name="Pangilinan J."/>
            <person name="Park H.-J."/>
            <person name="Ramirez L."/>
            <person name="Alfaro M."/>
            <person name="Sun H."/>
            <person name="Tritt A."/>
            <person name="Yoshinaga Y."/>
            <person name="Zwiers L.-H."/>
            <person name="Turgeon B.G."/>
            <person name="Goodwin S.B."/>
            <person name="Spatafora J.W."/>
            <person name="Crous P.W."/>
            <person name="Grigoriev I.V."/>
        </authorList>
    </citation>
    <scope>NUCLEOTIDE SEQUENCE</scope>
    <source>
        <strain evidence="2">P77</strain>
    </source>
</reference>
<name>A0A6A5K8Y0_9PLEO</name>
<sequence>MLKPGQGYFTSAAKSRGNRREAGGSRTRKPAPRTLPSPAETPKVLEIGMPCLEEAEIGYIDGSTENCKIRNLHEKKTNIKVVNIRPSSPMRPNTCSSDCEPESVVVGVVLRGTLQTVGACIISPIGKWLLTPPAAPTTPPPRTSTVYVGEACIIDQQGAHDTVSCANVHTMSSLAPA</sequence>
<evidence type="ECO:0000313" key="2">
    <source>
        <dbReference type="EMBL" id="KAF1833778.1"/>
    </source>
</evidence>
<dbReference type="Proteomes" id="UP000800040">
    <property type="component" value="Unassembled WGS sequence"/>
</dbReference>
<gene>
    <name evidence="2" type="ORF">BDW02DRAFT_359763</name>
</gene>
<protein>
    <submittedName>
        <fullName evidence="2">Uncharacterized protein</fullName>
    </submittedName>
</protein>
<evidence type="ECO:0000313" key="3">
    <source>
        <dbReference type="Proteomes" id="UP000800040"/>
    </source>
</evidence>
<accession>A0A6A5K8Y0</accession>
<feature type="region of interest" description="Disordered" evidence="1">
    <location>
        <begin position="1"/>
        <end position="41"/>
    </location>
</feature>
<dbReference type="EMBL" id="ML975312">
    <property type="protein sequence ID" value="KAF1833778.1"/>
    <property type="molecule type" value="Genomic_DNA"/>
</dbReference>
<evidence type="ECO:0000256" key="1">
    <source>
        <dbReference type="SAM" id="MobiDB-lite"/>
    </source>
</evidence>
<proteinExistence type="predicted"/>
<keyword evidence="3" id="KW-1185">Reference proteome</keyword>
<dbReference type="AlphaFoldDB" id="A0A6A5K8Y0"/>